<accession>A0ABW0FII1</accession>
<proteinExistence type="predicted"/>
<dbReference type="InterPro" id="IPR003583">
    <property type="entry name" value="Hlx-hairpin-Hlx_DNA-bd_motif"/>
</dbReference>
<feature type="compositionally biased region" description="Basic and acidic residues" evidence="2">
    <location>
        <begin position="26"/>
        <end position="36"/>
    </location>
</feature>
<dbReference type="InterPro" id="IPR010994">
    <property type="entry name" value="RuvA_2-like"/>
</dbReference>
<gene>
    <name evidence="4" type="ORF">ACFPK8_16030</name>
</gene>
<dbReference type="PANTHER" id="PTHR21180:SF32">
    <property type="entry name" value="ENDONUCLEASE_EXONUCLEASE_PHOSPHATASE FAMILY DOMAIN-CONTAINING PROTEIN 1"/>
    <property type="match status" value="1"/>
</dbReference>
<dbReference type="Pfam" id="PF12836">
    <property type="entry name" value="HHH_3"/>
    <property type="match status" value="1"/>
</dbReference>
<keyword evidence="5" id="KW-1185">Reference proteome</keyword>
<dbReference type="GO" id="GO:0003677">
    <property type="term" value="F:DNA binding"/>
    <property type="evidence" value="ECO:0007669"/>
    <property type="project" value="UniProtKB-KW"/>
</dbReference>
<dbReference type="InterPro" id="IPR013422">
    <property type="entry name" value="CRISPR-assoc_prot_Cas5_N"/>
</dbReference>
<name>A0ABW0FII1_9MICO</name>
<keyword evidence="1" id="KW-0051">Antiviral defense</keyword>
<dbReference type="GeneID" id="303297379"/>
<dbReference type="NCBIfam" id="TIGR02593">
    <property type="entry name" value="CRISPR_cas5"/>
    <property type="match status" value="1"/>
</dbReference>
<feature type="compositionally biased region" description="Low complexity" evidence="2">
    <location>
        <begin position="110"/>
        <end position="125"/>
    </location>
</feature>
<dbReference type="InterPro" id="IPR051675">
    <property type="entry name" value="Endo/Exo/Phosphatase_dom_1"/>
</dbReference>
<dbReference type="NCBIfam" id="TIGR00426">
    <property type="entry name" value="competence protein ComEA helix-hairpin-helix repeat region"/>
    <property type="match status" value="1"/>
</dbReference>
<sequence>MGAHEESSPAPRGAAGRHRRHGQALIERRDHTEPTTRRRLSLPFPPPSALVGIAVLVLIAVGVIHLSGSGTAVPLQGEEIASQQAADEQADGEQSGGQQPDDHQPDDQGTDAAAGSATAPEATGEAGEDPPPSSPQSGEDAGEVVVHVAGAVQSPGVVHLPQGSRVEDALRAAGGTTEDAELAAINLARPLADGEQIHVPVPGEQTPTVPAPGGAEAGGGPDGVPGEGADGGTIDLNTASAAQLEELPGVGPSIAQRILEHREKNGPFASVDGLLEVSGIGPATLEEIRERARV</sequence>
<feature type="region of interest" description="Disordered" evidence="2">
    <location>
        <begin position="207"/>
        <end position="232"/>
    </location>
</feature>
<dbReference type="InterPro" id="IPR019554">
    <property type="entry name" value="Soluble_ligand-bd"/>
</dbReference>
<dbReference type="RefSeq" id="WP_343924019.1">
    <property type="nucleotide sequence ID" value="NZ_BAAAIR010000037.1"/>
</dbReference>
<feature type="domain" description="Helix-hairpin-helix DNA-binding motif class 1" evidence="3">
    <location>
        <begin position="272"/>
        <end position="291"/>
    </location>
</feature>
<feature type="domain" description="Helix-hairpin-helix DNA-binding motif class 1" evidence="3">
    <location>
        <begin position="242"/>
        <end position="261"/>
    </location>
</feature>
<protein>
    <submittedName>
        <fullName evidence="4">ComEA family DNA-binding protein</fullName>
    </submittedName>
</protein>
<evidence type="ECO:0000256" key="2">
    <source>
        <dbReference type="SAM" id="MobiDB-lite"/>
    </source>
</evidence>
<dbReference type="InterPro" id="IPR004509">
    <property type="entry name" value="Competence_ComEA_HhH"/>
</dbReference>
<evidence type="ECO:0000259" key="3">
    <source>
        <dbReference type="SMART" id="SM00278"/>
    </source>
</evidence>
<reference evidence="5" key="1">
    <citation type="journal article" date="2019" name="Int. J. Syst. Evol. Microbiol.">
        <title>The Global Catalogue of Microorganisms (GCM) 10K type strain sequencing project: providing services to taxonomists for standard genome sequencing and annotation.</title>
        <authorList>
            <consortium name="The Broad Institute Genomics Platform"/>
            <consortium name="The Broad Institute Genome Sequencing Center for Infectious Disease"/>
            <person name="Wu L."/>
            <person name="Ma J."/>
        </authorList>
    </citation>
    <scope>NUCLEOTIDE SEQUENCE [LARGE SCALE GENOMIC DNA]</scope>
    <source>
        <strain evidence="5">CGMCC 1.16455</strain>
    </source>
</reference>
<dbReference type="EMBL" id="JBHSLN010000085">
    <property type="protein sequence ID" value="MFC5299022.1"/>
    <property type="molecule type" value="Genomic_DNA"/>
</dbReference>
<dbReference type="Proteomes" id="UP001595937">
    <property type="component" value="Unassembled WGS sequence"/>
</dbReference>
<organism evidence="4 5">
    <name type="scientific">Brachybacterium tyrofermentans</name>
    <dbReference type="NCBI Taxonomy" id="47848"/>
    <lineage>
        <taxon>Bacteria</taxon>
        <taxon>Bacillati</taxon>
        <taxon>Actinomycetota</taxon>
        <taxon>Actinomycetes</taxon>
        <taxon>Micrococcales</taxon>
        <taxon>Dermabacteraceae</taxon>
        <taxon>Brachybacterium</taxon>
    </lineage>
</organism>
<evidence type="ECO:0000313" key="5">
    <source>
        <dbReference type="Proteomes" id="UP001595937"/>
    </source>
</evidence>
<evidence type="ECO:0000313" key="4">
    <source>
        <dbReference type="EMBL" id="MFC5299022.1"/>
    </source>
</evidence>
<dbReference type="Pfam" id="PF10531">
    <property type="entry name" value="SLBB"/>
    <property type="match status" value="1"/>
</dbReference>
<dbReference type="SMART" id="SM00278">
    <property type="entry name" value="HhH1"/>
    <property type="match status" value="2"/>
</dbReference>
<keyword evidence="4" id="KW-0238">DNA-binding</keyword>
<feature type="compositionally biased region" description="Gly residues" evidence="2">
    <location>
        <begin position="215"/>
        <end position="231"/>
    </location>
</feature>
<dbReference type="Gene3D" id="3.10.560.10">
    <property type="entry name" value="Outer membrane lipoprotein wza domain like"/>
    <property type="match status" value="1"/>
</dbReference>
<feature type="compositionally biased region" description="Low complexity" evidence="2">
    <location>
        <begin position="81"/>
        <end position="99"/>
    </location>
</feature>
<comment type="caution">
    <text evidence="4">The sequence shown here is derived from an EMBL/GenBank/DDBJ whole genome shotgun (WGS) entry which is preliminary data.</text>
</comment>
<feature type="region of interest" description="Disordered" evidence="2">
    <location>
        <begin position="1"/>
        <end position="46"/>
    </location>
</feature>
<dbReference type="Gene3D" id="1.10.150.320">
    <property type="entry name" value="Photosystem II 12 kDa extrinsic protein"/>
    <property type="match status" value="1"/>
</dbReference>
<dbReference type="PANTHER" id="PTHR21180">
    <property type="entry name" value="ENDONUCLEASE/EXONUCLEASE/PHOSPHATASE FAMILY DOMAIN-CONTAINING PROTEIN 1"/>
    <property type="match status" value="1"/>
</dbReference>
<feature type="region of interest" description="Disordered" evidence="2">
    <location>
        <begin position="81"/>
        <end position="141"/>
    </location>
</feature>
<dbReference type="SUPFAM" id="SSF47781">
    <property type="entry name" value="RuvA domain 2-like"/>
    <property type="match status" value="1"/>
</dbReference>
<evidence type="ECO:0000256" key="1">
    <source>
        <dbReference type="ARBA" id="ARBA00023118"/>
    </source>
</evidence>